<comment type="subcellular location">
    <subcellularLocation>
        <location evidence="1">Membrane</location>
        <topology evidence="1">Multi-pass membrane protein</topology>
    </subcellularLocation>
</comment>
<dbReference type="InterPro" id="IPR005170">
    <property type="entry name" value="Transptr-assoc_dom"/>
</dbReference>
<dbReference type="InterPro" id="IPR002550">
    <property type="entry name" value="CNNM"/>
</dbReference>
<proteinExistence type="predicted"/>
<comment type="caution">
    <text evidence="12">The sequence shown here is derived from an EMBL/GenBank/DDBJ whole genome shotgun (WGS) entry which is preliminary data.</text>
</comment>
<gene>
    <name evidence="12" type="ORF">SHI21_02460</name>
</gene>
<dbReference type="PANTHER" id="PTHR22777">
    <property type="entry name" value="HEMOLYSIN-RELATED"/>
    <property type="match status" value="1"/>
</dbReference>
<evidence type="ECO:0000256" key="1">
    <source>
        <dbReference type="ARBA" id="ARBA00004141"/>
    </source>
</evidence>
<evidence type="ECO:0000259" key="11">
    <source>
        <dbReference type="PROSITE" id="PS51846"/>
    </source>
</evidence>
<dbReference type="PANTHER" id="PTHR22777:SF17">
    <property type="entry name" value="UPF0053 PROTEIN SLL0260"/>
    <property type="match status" value="1"/>
</dbReference>
<feature type="domain" description="CBS" evidence="10">
    <location>
        <begin position="242"/>
        <end position="299"/>
    </location>
</feature>
<dbReference type="InterPro" id="IPR036318">
    <property type="entry name" value="FAD-bd_PCMH-like_sf"/>
</dbReference>
<keyword evidence="4 8" id="KW-1133">Transmembrane helix</keyword>
<dbReference type="PROSITE" id="PS51371">
    <property type="entry name" value="CBS"/>
    <property type="match status" value="1"/>
</dbReference>
<evidence type="ECO:0000256" key="2">
    <source>
        <dbReference type="ARBA" id="ARBA00022692"/>
    </source>
</evidence>
<evidence type="ECO:0000256" key="9">
    <source>
        <dbReference type="SAM" id="Phobius"/>
    </source>
</evidence>
<evidence type="ECO:0000256" key="7">
    <source>
        <dbReference type="PROSITE-ProRule" id="PRU00703"/>
    </source>
</evidence>
<dbReference type="InterPro" id="IPR016169">
    <property type="entry name" value="FAD-bd_PCMH_sub2"/>
</dbReference>
<keyword evidence="2 8" id="KW-0812">Transmembrane</keyword>
<feature type="transmembrane region" description="Helical" evidence="9">
    <location>
        <begin position="105"/>
        <end position="125"/>
    </location>
</feature>
<dbReference type="Pfam" id="PF00571">
    <property type="entry name" value="CBS"/>
    <property type="match status" value="1"/>
</dbReference>
<evidence type="ECO:0000256" key="4">
    <source>
        <dbReference type="ARBA" id="ARBA00022989"/>
    </source>
</evidence>
<dbReference type="SUPFAM" id="SSF56176">
    <property type="entry name" value="FAD-binding/transporter-associated domain-like"/>
    <property type="match status" value="1"/>
</dbReference>
<feature type="transmembrane region" description="Helical" evidence="9">
    <location>
        <begin position="33"/>
        <end position="58"/>
    </location>
</feature>
<evidence type="ECO:0000256" key="3">
    <source>
        <dbReference type="ARBA" id="ARBA00022737"/>
    </source>
</evidence>
<evidence type="ECO:0000259" key="10">
    <source>
        <dbReference type="PROSITE" id="PS51371"/>
    </source>
</evidence>
<feature type="transmembrane region" description="Helical" evidence="9">
    <location>
        <begin position="64"/>
        <end position="84"/>
    </location>
</feature>
<dbReference type="Gene3D" id="3.10.580.10">
    <property type="entry name" value="CBS-domain"/>
    <property type="match status" value="1"/>
</dbReference>
<dbReference type="SMART" id="SM01091">
    <property type="entry name" value="CorC_HlyC"/>
    <property type="match status" value="1"/>
</dbReference>
<organism evidence="12 13">
    <name type="scientific">Bacteriovorax antarcticus</name>
    <dbReference type="NCBI Taxonomy" id="3088717"/>
    <lineage>
        <taxon>Bacteria</taxon>
        <taxon>Pseudomonadati</taxon>
        <taxon>Bdellovibrionota</taxon>
        <taxon>Bacteriovoracia</taxon>
        <taxon>Bacteriovoracales</taxon>
        <taxon>Bacteriovoracaceae</taxon>
        <taxon>Bacteriovorax</taxon>
    </lineage>
</organism>
<evidence type="ECO:0000256" key="6">
    <source>
        <dbReference type="ARBA" id="ARBA00023136"/>
    </source>
</evidence>
<dbReference type="Pfam" id="PF03471">
    <property type="entry name" value="CorC_HlyC"/>
    <property type="match status" value="1"/>
</dbReference>
<dbReference type="Proteomes" id="UP001302274">
    <property type="component" value="Unassembled WGS sequence"/>
</dbReference>
<dbReference type="RefSeq" id="WP_323576255.1">
    <property type="nucleotide sequence ID" value="NZ_JAYGJQ010000001.1"/>
</dbReference>
<keyword evidence="3" id="KW-0677">Repeat</keyword>
<accession>A0ABU5VPS4</accession>
<dbReference type="PROSITE" id="PS51846">
    <property type="entry name" value="CNNM"/>
    <property type="match status" value="1"/>
</dbReference>
<dbReference type="Gene3D" id="3.30.465.10">
    <property type="match status" value="1"/>
</dbReference>
<evidence type="ECO:0000256" key="8">
    <source>
        <dbReference type="PROSITE-ProRule" id="PRU01193"/>
    </source>
</evidence>
<dbReference type="SUPFAM" id="SSF54631">
    <property type="entry name" value="CBS-domain pair"/>
    <property type="match status" value="1"/>
</dbReference>
<dbReference type="InterPro" id="IPR044751">
    <property type="entry name" value="Ion_transp-like_CBS"/>
</dbReference>
<dbReference type="EMBL" id="JAYGJQ010000001">
    <property type="protein sequence ID" value="MEA9355042.1"/>
    <property type="molecule type" value="Genomic_DNA"/>
</dbReference>
<name>A0ABU5VPS4_9BACT</name>
<dbReference type="InterPro" id="IPR046342">
    <property type="entry name" value="CBS_dom_sf"/>
</dbReference>
<feature type="domain" description="CNNM transmembrane" evidence="11">
    <location>
        <begin position="1"/>
        <end position="157"/>
    </location>
</feature>
<evidence type="ECO:0000256" key="5">
    <source>
        <dbReference type="ARBA" id="ARBA00023122"/>
    </source>
</evidence>
<reference evidence="12 13" key="1">
    <citation type="submission" date="2023-11" db="EMBL/GenBank/DDBJ databases">
        <title>A Novel Polar Bacteriovorax (B. antarcticus) Isolated from the Biocrust in Antarctica.</title>
        <authorList>
            <person name="Mun W."/>
            <person name="Choi S.Y."/>
            <person name="Mitchell R.J."/>
        </authorList>
    </citation>
    <scope>NUCLEOTIDE SEQUENCE [LARGE SCALE GENOMIC DNA]</scope>
    <source>
        <strain evidence="12 13">PP10</strain>
    </source>
</reference>
<keyword evidence="13" id="KW-1185">Reference proteome</keyword>
<protein>
    <submittedName>
        <fullName evidence="12">Hemolysin family protein</fullName>
    </submittedName>
</protein>
<sequence>MLSIGVDRARQLIEEGGSKGKAMAFMILRPSELLATILVGNTIANILAGSITTAITASYTGSNIAGIALGVTTVIILIFGEIIPKTIGRNHAEKFSVIVIRTLQVMFYLIYPVIKSIVWFIGTILGDNAEVSGRMVTKNDIEFMISKAEKERTMDSKQIDLLSSILEFPMIKVKDIMISRVRVNYGQVHWSFDEMMKYARETENSRYPVVDGELENIVGFLHVKDLAFVTDEEKKNFKLEKLLKPPFFVYEHMKIQSVFDHMNRKKVHLALVKDENGTVVGIVTLEDIIEEIFGEIHDEHDDVEEIEKGLEEANLTDGIVVDGDISLRELYNDYDIKVPLNDNYSTLAGFLLDMLGNTFPEPEQIIVWEGLSFNLEIVEDSVIKQVRIKDVGGEKHIFSKKEHAERVEKNDIEASLHLHEKD</sequence>
<evidence type="ECO:0000313" key="13">
    <source>
        <dbReference type="Proteomes" id="UP001302274"/>
    </source>
</evidence>
<dbReference type="CDD" id="cd04590">
    <property type="entry name" value="CBS_pair_CorC_HlyC_assoc"/>
    <property type="match status" value="1"/>
</dbReference>
<keyword evidence="5 7" id="KW-0129">CBS domain</keyword>
<evidence type="ECO:0000313" key="12">
    <source>
        <dbReference type="EMBL" id="MEA9355042.1"/>
    </source>
</evidence>
<dbReference type="Pfam" id="PF01595">
    <property type="entry name" value="CNNM"/>
    <property type="match status" value="1"/>
</dbReference>
<dbReference type="InterPro" id="IPR000644">
    <property type="entry name" value="CBS_dom"/>
</dbReference>
<keyword evidence="6 8" id="KW-0472">Membrane</keyword>